<sequence length="76" mass="8475">MNSIVTNKGKSAKGQPAGTNKEKNFKPCFWNPNIVAPNTIVKLRANVNAKWAVEAKLYGQYSKSYRLTAVDYILIT</sequence>
<name>W1I7R8_FUSPS</name>
<dbReference type="EMBL" id="HG316782">
    <property type="protein sequence ID" value="CDX48550.1"/>
    <property type="molecule type" value="Genomic_DNA"/>
</dbReference>
<proteinExistence type="predicted"/>
<organism evidence="2">
    <name type="scientific">Fusarium pseudograminearum CS3220</name>
    <dbReference type="NCBI Taxonomy" id="1318456"/>
    <lineage>
        <taxon>Eukaryota</taxon>
        <taxon>Fungi</taxon>
        <taxon>Dikarya</taxon>
        <taxon>Ascomycota</taxon>
        <taxon>Pezizomycotina</taxon>
        <taxon>Sordariomycetes</taxon>
        <taxon>Hypocreomycetidae</taxon>
        <taxon>Hypocreales</taxon>
        <taxon>Nectriaceae</taxon>
        <taxon>Fusarium</taxon>
    </lineage>
</organism>
<accession>W1I7R8</accession>
<gene>
    <name evidence="2" type="ORF">BN846_0126650</name>
</gene>
<reference evidence="2" key="1">
    <citation type="submission" date="2013-05" db="EMBL/GenBank/DDBJ databases">
        <title>Draft genome sequences of six wheat associated Fusarium spp. isolates.</title>
        <authorList>
            <person name="Moolhuijzen P.M."/>
            <person name="Manners J.M."/>
            <person name="Wilcox S."/>
            <person name="Bellgard M.I."/>
            <person name="Gardiner D.M."/>
        </authorList>
    </citation>
    <scope>NUCLEOTIDE SEQUENCE</scope>
    <source>
        <strain evidence="2">CS3220</strain>
    </source>
</reference>
<evidence type="ECO:0000256" key="1">
    <source>
        <dbReference type="SAM" id="MobiDB-lite"/>
    </source>
</evidence>
<protein>
    <submittedName>
        <fullName evidence="2">ATP synthase subunit a n21 TaxHypocreales RepIDA5J074_GIBZE</fullName>
    </submittedName>
</protein>
<dbReference type="AlphaFoldDB" id="W1I7R8"/>
<dbReference type="EMBL" id="CBMC010001477">
    <property type="protein sequence ID" value="CDL72531.1"/>
    <property type="molecule type" value="Genomic_DNA"/>
</dbReference>
<feature type="region of interest" description="Disordered" evidence="1">
    <location>
        <begin position="1"/>
        <end position="24"/>
    </location>
</feature>
<evidence type="ECO:0000313" key="2">
    <source>
        <dbReference type="EMBL" id="CDL72531.1"/>
    </source>
</evidence>